<dbReference type="KEGG" id="dfc:DFI_15315"/>
<dbReference type="InterPro" id="IPR036390">
    <property type="entry name" value="WH_DNA-bd_sf"/>
</dbReference>
<dbReference type="SUPFAM" id="SSF53067">
    <property type="entry name" value="Actin-like ATPase domain"/>
    <property type="match status" value="1"/>
</dbReference>
<keyword evidence="3" id="KW-1185">Reference proteome</keyword>
<comment type="similarity">
    <text evidence="1">Belongs to the ROK (NagC/XylR) family.</text>
</comment>
<dbReference type="CDD" id="cd23763">
    <property type="entry name" value="ASKHA_ATPase_ROK"/>
    <property type="match status" value="1"/>
</dbReference>
<evidence type="ECO:0000313" key="3">
    <source>
        <dbReference type="Proteomes" id="UP000259030"/>
    </source>
</evidence>
<dbReference type="InterPro" id="IPR043129">
    <property type="entry name" value="ATPase_NBD"/>
</dbReference>
<evidence type="ECO:0000313" key="2">
    <source>
        <dbReference type="EMBL" id="ASN82546.1"/>
    </source>
</evidence>
<dbReference type="PANTHER" id="PTHR18964:SF149">
    <property type="entry name" value="BIFUNCTIONAL UDP-N-ACETYLGLUCOSAMINE 2-EPIMERASE_N-ACETYLMANNOSAMINE KINASE"/>
    <property type="match status" value="1"/>
</dbReference>
<evidence type="ECO:0008006" key="4">
    <source>
        <dbReference type="Google" id="ProtNLM"/>
    </source>
</evidence>
<dbReference type="InterPro" id="IPR000600">
    <property type="entry name" value="ROK"/>
</dbReference>
<protein>
    <recommendedName>
        <fullName evidence="4">ROK family protein</fullName>
    </recommendedName>
</protein>
<dbReference type="Proteomes" id="UP000259030">
    <property type="component" value="Plasmid pDFI1"/>
</dbReference>
<dbReference type="AlphaFoldDB" id="A0A221T0Z9"/>
<keyword evidence="2" id="KW-0614">Plasmid</keyword>
<proteinExistence type="inferred from homology"/>
<dbReference type="EMBL" id="CP021082">
    <property type="protein sequence ID" value="ASN82546.1"/>
    <property type="molecule type" value="Genomic_DNA"/>
</dbReference>
<organism evidence="2 3">
    <name type="scientific">Deinococcus ficus</name>
    <dbReference type="NCBI Taxonomy" id="317577"/>
    <lineage>
        <taxon>Bacteria</taxon>
        <taxon>Thermotogati</taxon>
        <taxon>Deinococcota</taxon>
        <taxon>Deinococci</taxon>
        <taxon>Deinococcales</taxon>
        <taxon>Deinococcaceae</taxon>
        <taxon>Deinococcus</taxon>
    </lineage>
</organism>
<sequence>MTRPQLADRTGLSKVTVNAVVQELQDLQLVTLTGGTPQALGRTPQLVTLHPALGQAAGLDLQPGRVRYHLATLGGQTVTQGEAAVTGDLNAALAGLLGRLSAQGPLCSAVFGVPAPVDHQGRIAEPNALPELHSDGLRDDLSAAGTAVLFENDANLAALAVSSRCPEYRFLAVLLERQTGTGLGLLLDGDLYRGAGGRAGEVGRSPWPVPAGHDAVEQLPAAQRSAATAFALATLAYSLDLQHIVIGGAAAGPTLLHLTTPLLPAGVQAVVDPTCGDLVRDGAVIRAVEAGRAAILARLDAVDRRERESHVA</sequence>
<dbReference type="RefSeq" id="WP_027463719.1">
    <property type="nucleotide sequence ID" value="NZ_CP021082.1"/>
</dbReference>
<dbReference type="SUPFAM" id="SSF46785">
    <property type="entry name" value="Winged helix' DNA-binding domain"/>
    <property type="match status" value="1"/>
</dbReference>
<geneLocation type="plasmid" evidence="3">
    <name>pdfi1</name>
</geneLocation>
<accession>A0A221T0Z9</accession>
<dbReference type="Gene3D" id="1.10.10.10">
    <property type="entry name" value="Winged helix-like DNA-binding domain superfamily/Winged helix DNA-binding domain"/>
    <property type="match status" value="1"/>
</dbReference>
<reference evidence="2 3" key="1">
    <citation type="submission" date="2017-05" db="EMBL/GenBank/DDBJ databases">
        <title>The complete genome sequence of Deinococcus ficus isolated from the rhizosphere of the Ficus religiosa L. in Taiwan.</title>
        <authorList>
            <person name="Wu K.-M."/>
            <person name="Liao T.-L."/>
            <person name="Liu Y.-M."/>
            <person name="Young C.-C."/>
            <person name="Tsai S.-F."/>
        </authorList>
    </citation>
    <scope>NUCLEOTIDE SEQUENCE [LARGE SCALE GENOMIC DNA]</scope>
    <source>
        <strain evidence="2 3">CC-FR2-10</strain>
        <plasmid evidence="3">pdfi1</plasmid>
    </source>
</reference>
<dbReference type="PANTHER" id="PTHR18964">
    <property type="entry name" value="ROK (REPRESSOR, ORF, KINASE) FAMILY"/>
    <property type="match status" value="1"/>
</dbReference>
<dbReference type="Pfam" id="PF00480">
    <property type="entry name" value="ROK"/>
    <property type="match status" value="1"/>
</dbReference>
<dbReference type="Gene3D" id="3.30.420.40">
    <property type="match status" value="2"/>
</dbReference>
<name>A0A221T0Z9_9DEIO</name>
<dbReference type="STRING" id="317577.GCA_000419625_03141"/>
<gene>
    <name evidence="2" type="ORF">DFI_15315</name>
</gene>
<dbReference type="InterPro" id="IPR036388">
    <property type="entry name" value="WH-like_DNA-bd_sf"/>
</dbReference>
<evidence type="ECO:0000256" key="1">
    <source>
        <dbReference type="ARBA" id="ARBA00006479"/>
    </source>
</evidence>